<evidence type="ECO:0000313" key="7">
    <source>
        <dbReference type="EMBL" id="EON91689.1"/>
    </source>
</evidence>
<organism evidence="7 8">
    <name type="scientific">Marinobacter lipolyticus SM19</name>
    <dbReference type="NCBI Taxonomy" id="1318628"/>
    <lineage>
        <taxon>Bacteria</taxon>
        <taxon>Pseudomonadati</taxon>
        <taxon>Pseudomonadota</taxon>
        <taxon>Gammaproteobacteria</taxon>
        <taxon>Pseudomonadales</taxon>
        <taxon>Marinobacteraceae</taxon>
        <taxon>Marinobacter</taxon>
    </lineage>
</organism>
<dbReference type="eggNOG" id="COG1280">
    <property type="taxonomic scope" value="Bacteria"/>
</dbReference>
<dbReference type="InterPro" id="IPR001123">
    <property type="entry name" value="LeuE-type"/>
</dbReference>
<feature type="transmembrane region" description="Helical" evidence="6">
    <location>
        <begin position="74"/>
        <end position="92"/>
    </location>
</feature>
<dbReference type="GO" id="GO:0015171">
    <property type="term" value="F:amino acid transmembrane transporter activity"/>
    <property type="evidence" value="ECO:0007669"/>
    <property type="project" value="TreeGrafter"/>
</dbReference>
<evidence type="ECO:0000256" key="1">
    <source>
        <dbReference type="ARBA" id="ARBA00004651"/>
    </source>
</evidence>
<protein>
    <submittedName>
        <fullName evidence="7">Lysine exporter protein LysE/YggA</fullName>
    </submittedName>
</protein>
<dbReference type="STRING" id="1318628.MARLIPOL_12170"/>
<dbReference type="PANTHER" id="PTHR30086">
    <property type="entry name" value="ARGININE EXPORTER PROTEIN ARGO"/>
    <property type="match status" value="1"/>
</dbReference>
<keyword evidence="2" id="KW-1003">Cell membrane</keyword>
<keyword evidence="3 6" id="KW-0812">Transmembrane</keyword>
<dbReference type="AlphaFoldDB" id="R8AZE9"/>
<comment type="subcellular location">
    <subcellularLocation>
        <location evidence="1">Cell membrane</location>
        <topology evidence="1">Multi-pass membrane protein</topology>
    </subcellularLocation>
</comment>
<reference evidence="7 8" key="1">
    <citation type="journal article" date="2013" name="Genome Announc.">
        <title>Draft Genome Sequence of the Moderately Halophilic Bacterium Marinobacter lipolyticus Strain SM19.</title>
        <authorList>
            <person name="Papke R.T."/>
            <person name="de la Haba R.R."/>
            <person name="Infante-Dominguez C."/>
            <person name="Perez D."/>
            <person name="Sanchez-Porro C."/>
            <person name="Lapierre P."/>
            <person name="Ventosa A."/>
        </authorList>
    </citation>
    <scope>NUCLEOTIDE SEQUENCE [LARGE SCALE GENOMIC DNA]</scope>
    <source>
        <strain evidence="7 8">SM19</strain>
    </source>
</reference>
<feature type="transmembrane region" description="Helical" evidence="6">
    <location>
        <begin position="159"/>
        <end position="183"/>
    </location>
</feature>
<accession>R8AZE9</accession>
<dbReference type="HOGENOM" id="CLU_079569_3_0_6"/>
<keyword evidence="8" id="KW-1185">Reference proteome</keyword>
<gene>
    <name evidence="7" type="ORF">MARLIPOL_12170</name>
</gene>
<feature type="transmembrane region" description="Helical" evidence="6">
    <location>
        <begin position="12"/>
        <end position="32"/>
    </location>
</feature>
<feature type="transmembrane region" description="Helical" evidence="6">
    <location>
        <begin position="44"/>
        <end position="68"/>
    </location>
</feature>
<feature type="transmembrane region" description="Helical" evidence="6">
    <location>
        <begin position="195"/>
        <end position="213"/>
    </location>
</feature>
<dbReference type="PATRIC" id="fig|1318628.3.peg.2429"/>
<dbReference type="EMBL" id="ASAD01000013">
    <property type="protein sequence ID" value="EON91689.1"/>
    <property type="molecule type" value="Genomic_DNA"/>
</dbReference>
<proteinExistence type="predicted"/>
<evidence type="ECO:0000256" key="5">
    <source>
        <dbReference type="ARBA" id="ARBA00023136"/>
    </source>
</evidence>
<keyword evidence="4 6" id="KW-1133">Transmembrane helix</keyword>
<name>R8AZE9_9GAMM</name>
<dbReference type="PIRSF" id="PIRSF006324">
    <property type="entry name" value="LeuE"/>
    <property type="match status" value="1"/>
</dbReference>
<evidence type="ECO:0000256" key="2">
    <source>
        <dbReference type="ARBA" id="ARBA00022475"/>
    </source>
</evidence>
<dbReference type="Pfam" id="PF01810">
    <property type="entry name" value="LysE"/>
    <property type="match status" value="1"/>
</dbReference>
<evidence type="ECO:0000256" key="4">
    <source>
        <dbReference type="ARBA" id="ARBA00022989"/>
    </source>
</evidence>
<sequence>MEAIVFSELFWAYLVAITLLTVSPGVDTLLVMRNTGRGGLRDGCVTSVGICSGLFIHATLSALGISILLVETTWAFSALKWAGACYLVWLGIGSLRQAMRRGDLPRTTDSPVIRRVVSHRESFQEGLLSNVLNPKTALFYMALLPQFVDPSGHAFQQSLILAGVHFLLAMFWQCGLAWVVVRFKGLGASAWVKRVLNALTGGFFVAMGAKLAVN</sequence>
<evidence type="ECO:0000256" key="3">
    <source>
        <dbReference type="ARBA" id="ARBA00022692"/>
    </source>
</evidence>
<evidence type="ECO:0000313" key="8">
    <source>
        <dbReference type="Proteomes" id="UP000016540"/>
    </source>
</evidence>
<dbReference type="PANTHER" id="PTHR30086:SF20">
    <property type="entry name" value="ARGININE EXPORTER PROTEIN ARGO-RELATED"/>
    <property type="match status" value="1"/>
</dbReference>
<dbReference type="Proteomes" id="UP000016540">
    <property type="component" value="Unassembled WGS sequence"/>
</dbReference>
<dbReference type="GO" id="GO:0005886">
    <property type="term" value="C:plasma membrane"/>
    <property type="evidence" value="ECO:0007669"/>
    <property type="project" value="UniProtKB-SubCell"/>
</dbReference>
<evidence type="ECO:0000256" key="6">
    <source>
        <dbReference type="SAM" id="Phobius"/>
    </source>
</evidence>
<keyword evidence="5 6" id="KW-0472">Membrane</keyword>
<comment type="caution">
    <text evidence="7">The sequence shown here is derived from an EMBL/GenBank/DDBJ whole genome shotgun (WGS) entry which is preliminary data.</text>
</comment>